<organism evidence="1 2">
    <name type="scientific">Ampelomyces quisqualis</name>
    <name type="common">Powdery mildew agent</name>
    <dbReference type="NCBI Taxonomy" id="50730"/>
    <lineage>
        <taxon>Eukaryota</taxon>
        <taxon>Fungi</taxon>
        <taxon>Dikarya</taxon>
        <taxon>Ascomycota</taxon>
        <taxon>Pezizomycotina</taxon>
        <taxon>Dothideomycetes</taxon>
        <taxon>Pleosporomycetidae</taxon>
        <taxon>Pleosporales</taxon>
        <taxon>Pleosporineae</taxon>
        <taxon>Phaeosphaeriaceae</taxon>
        <taxon>Ampelomyces</taxon>
    </lineage>
</organism>
<accession>A0A6A5QK59</accession>
<name>A0A6A5QK59_AMPQU</name>
<dbReference type="OrthoDB" id="3672266at2759"/>
<dbReference type="EMBL" id="ML979136">
    <property type="protein sequence ID" value="KAF1915076.1"/>
    <property type="molecule type" value="Genomic_DNA"/>
</dbReference>
<keyword evidence="2" id="KW-1185">Reference proteome</keyword>
<proteinExistence type="predicted"/>
<protein>
    <submittedName>
        <fullName evidence="1">Uncharacterized protein</fullName>
    </submittedName>
</protein>
<dbReference type="AlphaFoldDB" id="A0A6A5QK59"/>
<dbReference type="Proteomes" id="UP000800096">
    <property type="component" value="Unassembled WGS sequence"/>
</dbReference>
<evidence type="ECO:0000313" key="2">
    <source>
        <dbReference type="Proteomes" id="UP000800096"/>
    </source>
</evidence>
<reference evidence="1" key="1">
    <citation type="journal article" date="2020" name="Stud. Mycol.">
        <title>101 Dothideomycetes genomes: a test case for predicting lifestyles and emergence of pathogens.</title>
        <authorList>
            <person name="Haridas S."/>
            <person name="Albert R."/>
            <person name="Binder M."/>
            <person name="Bloem J."/>
            <person name="Labutti K."/>
            <person name="Salamov A."/>
            <person name="Andreopoulos B."/>
            <person name="Baker S."/>
            <person name="Barry K."/>
            <person name="Bills G."/>
            <person name="Bluhm B."/>
            <person name="Cannon C."/>
            <person name="Castanera R."/>
            <person name="Culley D."/>
            <person name="Daum C."/>
            <person name="Ezra D."/>
            <person name="Gonzalez J."/>
            <person name="Henrissat B."/>
            <person name="Kuo A."/>
            <person name="Liang C."/>
            <person name="Lipzen A."/>
            <person name="Lutzoni F."/>
            <person name="Magnuson J."/>
            <person name="Mondo S."/>
            <person name="Nolan M."/>
            <person name="Ohm R."/>
            <person name="Pangilinan J."/>
            <person name="Park H.-J."/>
            <person name="Ramirez L."/>
            <person name="Alfaro M."/>
            <person name="Sun H."/>
            <person name="Tritt A."/>
            <person name="Yoshinaga Y."/>
            <person name="Zwiers L.-H."/>
            <person name="Turgeon B."/>
            <person name="Goodwin S."/>
            <person name="Spatafora J."/>
            <person name="Crous P."/>
            <person name="Grigoriev I."/>
        </authorList>
    </citation>
    <scope>NUCLEOTIDE SEQUENCE</scope>
    <source>
        <strain evidence="1">HMLAC05119</strain>
    </source>
</reference>
<sequence length="281" mass="31609">MTVETAYDLDDVMGEIPTLASESLVMDGEVLFPLVQSPTAGPSGRYRDPQSDDSVSSSSTARAESCFEFEQAAPEIHIGTDPPVPIESCCDVSIPLSSNIDLARLAFSQTKKLRSELFKLLLRHLNNIDQFSSESFEPEAKDRLNHLLNHFWLHDTEIICARLGDRFTQRHTAMSMRHARSDFQHTTGYSGNPGDDWKAHLRRMDRVSRARASIAYVGLQSCVRSRGDVDERFNDHVAIVFDTMTQVDGCTGVEEFSAVEVYNEGLYVWFSRVRHARNSTT</sequence>
<gene>
    <name evidence="1" type="ORF">BDU57DRAFT_261895</name>
</gene>
<evidence type="ECO:0000313" key="1">
    <source>
        <dbReference type="EMBL" id="KAF1915076.1"/>
    </source>
</evidence>